<dbReference type="InterPro" id="IPR001031">
    <property type="entry name" value="Thioesterase"/>
</dbReference>
<feature type="region of interest" description="C-terminal hotdog fold" evidence="5">
    <location>
        <begin position="657"/>
        <end position="812"/>
    </location>
</feature>
<protein>
    <submittedName>
        <fullName evidence="9">Uncharacterized protein</fullName>
    </submittedName>
</protein>
<dbReference type="InterPro" id="IPR036736">
    <property type="entry name" value="ACP-like_sf"/>
</dbReference>
<dbReference type="Pfam" id="PF14765">
    <property type="entry name" value="PS-DH"/>
    <property type="match status" value="1"/>
</dbReference>
<evidence type="ECO:0000259" key="7">
    <source>
        <dbReference type="PROSITE" id="PS52004"/>
    </source>
</evidence>
<name>A0A1V1P9S6_9BACT</name>
<feature type="domain" description="Carrier" evidence="6">
    <location>
        <begin position="842"/>
        <end position="916"/>
    </location>
</feature>
<dbReference type="InterPro" id="IPR050091">
    <property type="entry name" value="PKS_NRPS_Biosynth_Enz"/>
</dbReference>
<dbReference type="PROSITE" id="PS00606">
    <property type="entry name" value="KS3_1"/>
    <property type="match status" value="1"/>
</dbReference>
<dbReference type="Gene3D" id="3.10.129.110">
    <property type="entry name" value="Polyketide synthase dehydratase"/>
    <property type="match status" value="1"/>
</dbReference>
<evidence type="ECO:0000256" key="3">
    <source>
        <dbReference type="ARBA" id="ARBA00022679"/>
    </source>
</evidence>
<dbReference type="InterPro" id="IPR014031">
    <property type="entry name" value="Ketoacyl_synth_C"/>
</dbReference>
<dbReference type="PROSITE" id="PS50075">
    <property type="entry name" value="CARRIER"/>
    <property type="match status" value="1"/>
</dbReference>
<dbReference type="InterPro" id="IPR029058">
    <property type="entry name" value="AB_hydrolase_fold"/>
</dbReference>
<dbReference type="InterPro" id="IPR049900">
    <property type="entry name" value="PKS_mFAS_DH"/>
</dbReference>
<evidence type="ECO:0000313" key="9">
    <source>
        <dbReference type="EMBL" id="ETR71534.1"/>
    </source>
</evidence>
<evidence type="ECO:0000259" key="6">
    <source>
        <dbReference type="PROSITE" id="PS50075"/>
    </source>
</evidence>
<evidence type="ECO:0000256" key="1">
    <source>
        <dbReference type="ARBA" id="ARBA00022450"/>
    </source>
</evidence>
<dbReference type="InterPro" id="IPR042104">
    <property type="entry name" value="PKS_dehydratase_sf"/>
</dbReference>
<comment type="caution">
    <text evidence="5">Lacks conserved residue(s) required for the propagation of feature annotation.</text>
</comment>
<organism evidence="9 10">
    <name type="scientific">Candidatus Magnetoglobus multicellularis str. Araruama</name>
    <dbReference type="NCBI Taxonomy" id="890399"/>
    <lineage>
        <taxon>Bacteria</taxon>
        <taxon>Pseudomonadati</taxon>
        <taxon>Thermodesulfobacteriota</taxon>
        <taxon>Desulfobacteria</taxon>
        <taxon>Desulfobacterales</taxon>
        <taxon>Desulfobacteraceae</taxon>
        <taxon>Candidatus Magnetoglobus</taxon>
    </lineage>
</organism>
<dbReference type="InterPro" id="IPR009081">
    <property type="entry name" value="PP-bd_ACP"/>
</dbReference>
<dbReference type="GO" id="GO:0031177">
    <property type="term" value="F:phosphopantetheine binding"/>
    <property type="evidence" value="ECO:0007669"/>
    <property type="project" value="InterPro"/>
</dbReference>
<dbReference type="Pfam" id="PF02801">
    <property type="entry name" value="Ketoacyl-synt_C"/>
    <property type="match status" value="1"/>
</dbReference>
<keyword evidence="2" id="KW-0597">Phosphoprotein</keyword>
<gene>
    <name evidence="9" type="ORF">OMM_08058</name>
</gene>
<reference evidence="10" key="1">
    <citation type="submission" date="2012-11" db="EMBL/GenBank/DDBJ databases">
        <authorList>
            <person name="Lucero-Rivera Y.E."/>
            <person name="Tovar-Ramirez D."/>
        </authorList>
    </citation>
    <scope>NUCLEOTIDE SEQUENCE [LARGE SCALE GENOMIC DNA]</scope>
    <source>
        <strain evidence="10">Araruama</strain>
    </source>
</reference>
<dbReference type="Gene3D" id="3.40.47.10">
    <property type="match status" value="1"/>
</dbReference>
<dbReference type="SUPFAM" id="SSF53474">
    <property type="entry name" value="alpha/beta-Hydrolases"/>
    <property type="match status" value="1"/>
</dbReference>
<evidence type="ECO:0000259" key="8">
    <source>
        <dbReference type="PROSITE" id="PS52019"/>
    </source>
</evidence>
<dbReference type="EMBL" id="ATBP01000256">
    <property type="protein sequence ID" value="ETR71534.1"/>
    <property type="molecule type" value="Genomic_DNA"/>
</dbReference>
<dbReference type="PROSITE" id="PS52004">
    <property type="entry name" value="KS3_2"/>
    <property type="match status" value="1"/>
</dbReference>
<dbReference type="Proteomes" id="UP000189670">
    <property type="component" value="Unassembled WGS sequence"/>
</dbReference>
<dbReference type="SUPFAM" id="SSF47336">
    <property type="entry name" value="ACP-like"/>
    <property type="match status" value="1"/>
</dbReference>
<evidence type="ECO:0000313" key="10">
    <source>
        <dbReference type="Proteomes" id="UP000189670"/>
    </source>
</evidence>
<dbReference type="SMART" id="SM00825">
    <property type="entry name" value="PKS_KS"/>
    <property type="match status" value="1"/>
</dbReference>
<dbReference type="PANTHER" id="PTHR43775">
    <property type="entry name" value="FATTY ACID SYNTHASE"/>
    <property type="match status" value="1"/>
</dbReference>
<dbReference type="InterPro" id="IPR020841">
    <property type="entry name" value="PKS_Beta-ketoAc_synthase_dom"/>
</dbReference>
<comment type="caution">
    <text evidence="9">The sequence shown here is derived from an EMBL/GenBank/DDBJ whole genome shotgun (WGS) entry which is preliminary data.</text>
</comment>
<dbReference type="FunFam" id="3.40.47.10:FF:000019">
    <property type="entry name" value="Polyketide synthase type I"/>
    <property type="match status" value="1"/>
</dbReference>
<dbReference type="SUPFAM" id="SSF53901">
    <property type="entry name" value="Thiolase-like"/>
    <property type="match status" value="1"/>
</dbReference>
<accession>A0A1V1P9S6</accession>
<feature type="domain" description="PKS/mFAS DH" evidence="8">
    <location>
        <begin position="515"/>
        <end position="812"/>
    </location>
</feature>
<proteinExistence type="predicted"/>
<dbReference type="Gene3D" id="1.10.1200.10">
    <property type="entry name" value="ACP-like"/>
    <property type="match status" value="1"/>
</dbReference>
<keyword evidence="3" id="KW-0808">Transferase</keyword>
<dbReference type="CDD" id="cd00833">
    <property type="entry name" value="PKS"/>
    <property type="match status" value="1"/>
</dbReference>
<dbReference type="Pfam" id="PF00550">
    <property type="entry name" value="PP-binding"/>
    <property type="match status" value="1"/>
</dbReference>
<keyword evidence="1" id="KW-0596">Phosphopantetheine</keyword>
<dbReference type="InterPro" id="IPR016039">
    <property type="entry name" value="Thiolase-like"/>
</dbReference>
<dbReference type="PANTHER" id="PTHR43775:SF37">
    <property type="entry name" value="SI:DKEY-61P9.11"/>
    <property type="match status" value="1"/>
</dbReference>
<dbReference type="InterPro" id="IPR018201">
    <property type="entry name" value="Ketoacyl_synth_AS"/>
</dbReference>
<dbReference type="SMART" id="SM00823">
    <property type="entry name" value="PKS_PP"/>
    <property type="match status" value="1"/>
</dbReference>
<feature type="region of interest" description="N-terminal hotdog fold" evidence="5">
    <location>
        <begin position="515"/>
        <end position="642"/>
    </location>
</feature>
<dbReference type="InterPro" id="IPR020806">
    <property type="entry name" value="PKS_PP-bd"/>
</dbReference>
<dbReference type="GO" id="GO:0004312">
    <property type="term" value="F:fatty acid synthase activity"/>
    <property type="evidence" value="ECO:0007669"/>
    <property type="project" value="TreeGrafter"/>
</dbReference>
<dbReference type="PROSITE" id="PS52019">
    <property type="entry name" value="PKS_MFAS_DH"/>
    <property type="match status" value="1"/>
</dbReference>
<evidence type="ECO:0000256" key="5">
    <source>
        <dbReference type="PROSITE-ProRule" id="PRU01363"/>
    </source>
</evidence>
<evidence type="ECO:0000256" key="4">
    <source>
        <dbReference type="ARBA" id="ARBA00054155"/>
    </source>
</evidence>
<dbReference type="InterPro" id="IPR049551">
    <property type="entry name" value="PKS_DH_C"/>
</dbReference>
<comment type="function">
    <text evidence="4">Involved in production of the polyketide antibiotic thailandamide.</text>
</comment>
<feature type="domain" description="Ketosynthase family 3 (KS3)" evidence="7">
    <location>
        <begin position="59"/>
        <end position="482"/>
    </location>
</feature>
<sequence>MFEGEHKVRPYIVAEMMINAKSKIIKGKKMNQQDLTNLLKRSLHTIETLKERLHKQHTIEPIAIIGMACRFPGSASTPEKFWSFLEKGNDGVIPVPEDRWHQADFYDPDPETPDKMYVNEAGFLTEDISAFDARLFNISPREASEIDPQQRLLLETTWEAIERCGIDPKSLKKSQTGVFVGIIGSEYMVLPRASISAYSMTGSTSHMASGRISHILGLQGPAISIDTACSSALTAIHLACEGIWTGTCQTAIAGGTNLMLTPYPFISLSKIQALAKDGRCKSFDASGDGYGRGEGCGMVVLKKLSDAQKNNDPIQAVILSSVINHDGPSSGLTVPNRFAQTQIYQDALRLAGKNPNDISYIESHGTGTSLGDPIEMQSITDVYSKNRDETNPLIIGSVKANMGHLEGAAGISSLIKTVLCLQHKRIPPQIHLNTLNPRIHLDKIPAIIPKSIHDWDANGKSRMAGISSFGFSGTNAHLIVSEYDGSMPDHTTQALTQFNRKSYWIKSPPETIPEQPIQIQSAPFDCKEMPVPFNPSDYFVYTISFQNLPDLKDVHGIIHVGYFYLMLFKAIEQKYGTTTFTIEEMNFQTALLIPEDSTQHIYLVMKTTDQHIDFQLTTAVDETQKTWLTHVAGRLVLNQKPDTKTAVPDIQSIKQKNQARLGADFYDCMEKNDASLGASVQWIERLWIGETYVLSRFRLPMKQEQKQLVPLNVHPGIFDACAQLFNAFALMGKMDNQEMTYMVVRWHHFYCQIPDDHSMELWGYLQIDKTFSQKDMLAGNLILFDDTGNIISQTQCEMKGLSKALKQKMAEMKEPASQKQARHLNEDLLNQLKNNDFPRKKAILTHYLYEILSPLLEMDIEEMDAETPIRTLGMDSLMGLTFKQTIEDTLPLELPVEILIEGPGLGEIAEILLQLLPESASTQKNSEDHKMKKNYLMDPQKWLPRYQKASSAKVRLLCFAHGSAGASLFNDWIKHMPSEIEVCPIQLPGKEDRLKEDAIDNIPELIDALVEILLPLMDRPYALLGNSYGSLIAFRLARQLNASLPENKPIHLFASAYTSPTIYPNPALIMFKEQYRSIGFSVIPPFHQLSSDQIETMIEKMINEETQLTDEFTKQFQMNKAEYKKYQQMMFPSGNADLRMVDTYIHDTSELPVDIPLTVFHGKHDPYNSIKEMEAWQELTSGKFTLKVFDAGHLFIKEKQQQMIDIICDHLNIKGGILTQKDSSNNFEITWENPEDAQLFWYRPTVHHYMQTKPLDFDMNVRIIREEAAREKYFEIFDSPMKGLCRHFNTYCYSAMTIRSDVPLEKIPEYNKNFPNRSIKQLKHAQMIGNQNGFRKLKNIWHIGNHFT</sequence>
<dbReference type="Pfam" id="PF00975">
    <property type="entry name" value="Thioesterase"/>
    <property type="match status" value="1"/>
</dbReference>
<dbReference type="Pfam" id="PF00109">
    <property type="entry name" value="ketoacyl-synt"/>
    <property type="match status" value="1"/>
</dbReference>
<dbReference type="GO" id="GO:0004315">
    <property type="term" value="F:3-oxoacyl-[acyl-carrier-protein] synthase activity"/>
    <property type="evidence" value="ECO:0007669"/>
    <property type="project" value="InterPro"/>
</dbReference>
<evidence type="ECO:0000256" key="2">
    <source>
        <dbReference type="ARBA" id="ARBA00022553"/>
    </source>
</evidence>
<dbReference type="GO" id="GO:0006633">
    <property type="term" value="P:fatty acid biosynthetic process"/>
    <property type="evidence" value="ECO:0007669"/>
    <property type="project" value="InterPro"/>
</dbReference>
<dbReference type="Gene3D" id="3.40.50.1820">
    <property type="entry name" value="alpha/beta hydrolase"/>
    <property type="match status" value="1"/>
</dbReference>
<dbReference type="InterPro" id="IPR014030">
    <property type="entry name" value="Ketoacyl_synth_N"/>
</dbReference>